<dbReference type="RefSeq" id="WP_137697989.1">
    <property type="nucleotide sequence ID" value="NZ_CP061336.1"/>
</dbReference>
<dbReference type="PANTHER" id="PTHR47816">
    <property type="entry name" value="RIBOSOMAL RNA SMALL SUBUNIT METHYLTRANSFERASE C"/>
    <property type="match status" value="1"/>
</dbReference>
<dbReference type="OrthoDB" id="9764961at2"/>
<keyword evidence="2 4" id="KW-0808">Transferase</keyword>
<evidence type="ECO:0000259" key="3">
    <source>
        <dbReference type="Pfam" id="PF05175"/>
    </source>
</evidence>
<dbReference type="InterPro" id="IPR046977">
    <property type="entry name" value="RsmC/RlmG"/>
</dbReference>
<dbReference type="Gene3D" id="3.40.50.150">
    <property type="entry name" value="Vaccinia Virus protein VP39"/>
    <property type="match status" value="1"/>
</dbReference>
<dbReference type="AlphaFoldDB" id="A0A4V6ENR3"/>
<accession>A0A4V6ENR3</accession>
<evidence type="ECO:0000256" key="1">
    <source>
        <dbReference type="ARBA" id="ARBA00022603"/>
    </source>
</evidence>
<dbReference type="PANTHER" id="PTHR47816:SF4">
    <property type="entry name" value="RIBOSOMAL RNA SMALL SUBUNIT METHYLTRANSFERASE C"/>
    <property type="match status" value="1"/>
</dbReference>
<evidence type="ECO:0000313" key="4">
    <source>
        <dbReference type="EMBL" id="QNU67635.1"/>
    </source>
</evidence>
<organism evidence="4 5">
    <name type="scientific">Ruminiclostridium herbifermentans</name>
    <dbReference type="NCBI Taxonomy" id="2488810"/>
    <lineage>
        <taxon>Bacteria</taxon>
        <taxon>Bacillati</taxon>
        <taxon>Bacillota</taxon>
        <taxon>Clostridia</taxon>
        <taxon>Eubacteriales</taxon>
        <taxon>Oscillospiraceae</taxon>
        <taxon>Ruminiclostridium</taxon>
    </lineage>
</organism>
<protein>
    <submittedName>
        <fullName evidence="4">Class I SAM-dependent methyltransferase</fullName>
    </submittedName>
</protein>
<dbReference type="Proteomes" id="UP000306409">
    <property type="component" value="Chromosome"/>
</dbReference>
<dbReference type="EMBL" id="CP061336">
    <property type="protein sequence ID" value="QNU67635.1"/>
    <property type="molecule type" value="Genomic_DNA"/>
</dbReference>
<dbReference type="GO" id="GO:0008757">
    <property type="term" value="F:S-adenosylmethionine-dependent methyltransferase activity"/>
    <property type="evidence" value="ECO:0007669"/>
    <property type="project" value="InterPro"/>
</dbReference>
<proteinExistence type="predicted"/>
<evidence type="ECO:0000256" key="2">
    <source>
        <dbReference type="ARBA" id="ARBA00022679"/>
    </source>
</evidence>
<dbReference type="InterPro" id="IPR029063">
    <property type="entry name" value="SAM-dependent_MTases_sf"/>
</dbReference>
<dbReference type="KEGG" id="rher:EHE19_003930"/>
<keyword evidence="1 4" id="KW-0489">Methyltransferase</keyword>
<gene>
    <name evidence="4" type="ORF">EHE19_003930</name>
</gene>
<dbReference type="Pfam" id="PF05175">
    <property type="entry name" value="MTS"/>
    <property type="match status" value="1"/>
</dbReference>
<feature type="domain" description="Methyltransferase small" evidence="3">
    <location>
        <begin position="28"/>
        <end position="194"/>
    </location>
</feature>
<dbReference type="SUPFAM" id="SSF53335">
    <property type="entry name" value="S-adenosyl-L-methionine-dependent methyltransferases"/>
    <property type="match status" value="1"/>
</dbReference>
<sequence>MNQHYYTENPDSEIKEKTFIENLSGIQMKFTSVSGVFSFGTKIDKASSNLIKNFNPTGKNVLDIGCGYGAIGLYIKAIFPEQKVTMIDINNRALDYAKSNAKTNNLEVEILNSNLFSSLSNRVFDDIVSNPPIAAGKELNTHLIEEAYHHISENGSLWLVAFHNKGGSTLKNIMMNVFGNVLDIDKSGGIRVYKSIKNT</sequence>
<evidence type="ECO:0000313" key="5">
    <source>
        <dbReference type="Proteomes" id="UP000306409"/>
    </source>
</evidence>
<dbReference type="CDD" id="cd02440">
    <property type="entry name" value="AdoMet_MTases"/>
    <property type="match status" value="1"/>
</dbReference>
<dbReference type="GO" id="GO:0032259">
    <property type="term" value="P:methylation"/>
    <property type="evidence" value="ECO:0007669"/>
    <property type="project" value="UniProtKB-KW"/>
</dbReference>
<reference evidence="4 5" key="1">
    <citation type="submission" date="2020-09" db="EMBL/GenBank/DDBJ databases">
        <title>Characterization and genome sequencing of Ruminiclostridium sp. nov. MA18.</title>
        <authorList>
            <person name="Rettenmaier R."/>
            <person name="Kowollik M.-L."/>
            <person name="Liebl W."/>
            <person name="Zverlov V."/>
        </authorList>
    </citation>
    <scope>NUCLEOTIDE SEQUENCE [LARGE SCALE GENOMIC DNA]</scope>
    <source>
        <strain evidence="4 5">MA18</strain>
    </source>
</reference>
<name>A0A4V6ENR3_9FIRM</name>
<dbReference type="InterPro" id="IPR007848">
    <property type="entry name" value="Small_mtfrase_dom"/>
</dbReference>
<keyword evidence="5" id="KW-1185">Reference proteome</keyword>